<organism evidence="1 2">
    <name type="scientific">Halolamina pelagica</name>
    <dbReference type="NCBI Taxonomy" id="699431"/>
    <lineage>
        <taxon>Archaea</taxon>
        <taxon>Methanobacteriati</taxon>
        <taxon>Methanobacteriota</taxon>
        <taxon>Stenosarchaea group</taxon>
        <taxon>Halobacteria</taxon>
        <taxon>Halobacteriales</taxon>
        <taxon>Haloferacaceae</taxon>
    </lineage>
</organism>
<dbReference type="Proteomes" id="UP000183769">
    <property type="component" value="Unassembled WGS sequence"/>
</dbReference>
<dbReference type="InterPro" id="IPR007815">
    <property type="entry name" value="Emycin_Estase"/>
</dbReference>
<dbReference type="Gene3D" id="3.30.1870.10">
    <property type="entry name" value="EreA-like, domain 2"/>
    <property type="match status" value="1"/>
</dbReference>
<accession>A0A1I5TI20</accession>
<dbReference type="InterPro" id="IPR052036">
    <property type="entry name" value="Hydrolase/PRTase-associated"/>
</dbReference>
<evidence type="ECO:0000313" key="2">
    <source>
        <dbReference type="Proteomes" id="UP000183769"/>
    </source>
</evidence>
<dbReference type="Gene3D" id="1.20.1440.30">
    <property type="entry name" value="Biosynthetic Protein domain"/>
    <property type="match status" value="1"/>
</dbReference>
<keyword evidence="2" id="KW-1185">Reference proteome</keyword>
<dbReference type="Pfam" id="PF05139">
    <property type="entry name" value="Erythro_esteras"/>
    <property type="match status" value="1"/>
</dbReference>
<dbReference type="OrthoDB" id="260438at2157"/>
<dbReference type="PIRSF" id="PIRSF036794">
    <property type="entry name" value="UCP_erythr_ester"/>
    <property type="match status" value="1"/>
</dbReference>
<proteinExistence type="predicted"/>
<name>A0A1I5TI20_9EURY</name>
<dbReference type="EMBL" id="FOXI01000009">
    <property type="protein sequence ID" value="SFP82722.1"/>
    <property type="molecule type" value="Genomic_DNA"/>
</dbReference>
<dbReference type="CDD" id="cd14728">
    <property type="entry name" value="Ere-like"/>
    <property type="match status" value="1"/>
</dbReference>
<dbReference type="InterPro" id="IPR014622">
    <property type="entry name" value="UCP036794_erythomycin"/>
</dbReference>
<reference evidence="2" key="1">
    <citation type="submission" date="2016-10" db="EMBL/GenBank/DDBJ databases">
        <authorList>
            <person name="Varghese N."/>
            <person name="Submissions S."/>
        </authorList>
    </citation>
    <scope>NUCLEOTIDE SEQUENCE [LARGE SCALE GENOMIC DNA]</scope>
    <source>
        <strain evidence="2">CGMCC 1.10329</strain>
    </source>
</reference>
<dbReference type="PANTHER" id="PTHR31299">
    <property type="entry name" value="ESTERASE, PUTATIVE (AFU_ORTHOLOGUE AFUA_1G05850)-RELATED"/>
    <property type="match status" value="1"/>
</dbReference>
<dbReference type="AlphaFoldDB" id="A0A1I5TI20"/>
<dbReference type="SUPFAM" id="SSF159501">
    <property type="entry name" value="EreA/ChaN-like"/>
    <property type="match status" value="1"/>
</dbReference>
<gene>
    <name evidence="1" type="ORF">SAMN05216277_10998</name>
</gene>
<dbReference type="Gene3D" id="3.40.1660.10">
    <property type="entry name" value="EreA-like (biosynthetic domain)"/>
    <property type="match status" value="1"/>
</dbReference>
<sequence length="446" mass="50624">MTDMDQRGSFRGPTEADRAVAAVNRHAHAVDGPRDLDVLVDRLADADCVLLGESSHGTSEFYRWRAQLTARLLRDYGFDFVAVEGDWTSCYEANRFVKDYPDAAPDARETLSAFDRWPTWMWGNWEMEGFFRWLHTLNDGRPVDEQAGFYGLDVYGLYESLEAVVDYLEEVDPEAAEEAREAARCFEPYGRDAQRYARALRTVPESCQEEVIDLLLDVRERAATYGEATPDDRFDAEQNALVTHNAEAYYRATVTAEENSWNVRDRHMTETLNRLFDHHGDDAKGIVWAHNTHVGDARATDMPQQDRINIGQLVREQETIGDTYVVGFGTHRGEVIAANSWGSEMRTKDVPPGRDGSYEHVFHHGDPENVLLFSDDLPDDGPLAEPRGHRAIGVVYHPNHEAGNYVPTVLPDRYDAFIHVDETGALHPVELHPDRERIPELYPHGL</sequence>
<evidence type="ECO:0000313" key="1">
    <source>
        <dbReference type="EMBL" id="SFP82722.1"/>
    </source>
</evidence>
<protein>
    <submittedName>
        <fullName evidence="1">Erythromycin esterase homolog</fullName>
    </submittedName>
</protein>
<dbReference type="GO" id="GO:0046677">
    <property type="term" value="P:response to antibiotic"/>
    <property type="evidence" value="ECO:0007669"/>
    <property type="project" value="InterPro"/>
</dbReference>
<dbReference type="RefSeq" id="WP_079990172.1">
    <property type="nucleotide sequence ID" value="NZ_FOXI01000009.1"/>
</dbReference>
<dbReference type="PANTHER" id="PTHR31299:SF0">
    <property type="entry name" value="ESTERASE, PUTATIVE (AFU_ORTHOLOGUE AFUA_1G05850)-RELATED"/>
    <property type="match status" value="1"/>
</dbReference>